<dbReference type="PANTHER" id="PTHR33938">
    <property type="entry name" value="FERULOYL ESTERASE B-RELATED"/>
    <property type="match status" value="1"/>
</dbReference>
<dbReference type="Proteomes" id="UP000298180">
    <property type="component" value="Unassembled WGS sequence"/>
</dbReference>
<comment type="similarity">
    <text evidence="1">Belongs to the tannase family.</text>
</comment>
<dbReference type="Pfam" id="PF07519">
    <property type="entry name" value="Tannase"/>
    <property type="match status" value="1"/>
</dbReference>
<dbReference type="PROSITE" id="PS51257">
    <property type="entry name" value="PROKAR_LIPOPROTEIN"/>
    <property type="match status" value="1"/>
</dbReference>
<dbReference type="GO" id="GO:0052689">
    <property type="term" value="F:carboxylic ester hydrolase activity"/>
    <property type="evidence" value="ECO:0007669"/>
    <property type="project" value="UniProtKB-KW"/>
</dbReference>
<evidence type="ECO:0000256" key="2">
    <source>
        <dbReference type="ARBA" id="ARBA00022487"/>
    </source>
</evidence>
<evidence type="ECO:0000313" key="8">
    <source>
        <dbReference type="EMBL" id="TFZ05552.1"/>
    </source>
</evidence>
<dbReference type="OrthoDB" id="7062032at2"/>
<gene>
    <name evidence="8" type="ORF">EZ313_02450</name>
</gene>
<evidence type="ECO:0000313" key="9">
    <source>
        <dbReference type="Proteomes" id="UP000298180"/>
    </source>
</evidence>
<dbReference type="PANTHER" id="PTHR33938:SF15">
    <property type="entry name" value="FERULOYL ESTERASE B-RELATED"/>
    <property type="match status" value="1"/>
</dbReference>
<evidence type="ECO:0000256" key="1">
    <source>
        <dbReference type="ARBA" id="ARBA00006249"/>
    </source>
</evidence>
<dbReference type="Gene3D" id="3.40.50.1820">
    <property type="entry name" value="alpha/beta hydrolase"/>
    <property type="match status" value="1"/>
</dbReference>
<evidence type="ECO:0000256" key="6">
    <source>
        <dbReference type="ARBA" id="ARBA00022837"/>
    </source>
</evidence>
<keyword evidence="6" id="KW-0106">Calcium</keyword>
<dbReference type="InterPro" id="IPR011118">
    <property type="entry name" value="Tannase/feruloyl_esterase"/>
</dbReference>
<organism evidence="8 9">
    <name type="scientific">Ramlibacter henchirensis</name>
    <dbReference type="NCBI Taxonomy" id="204072"/>
    <lineage>
        <taxon>Bacteria</taxon>
        <taxon>Pseudomonadati</taxon>
        <taxon>Pseudomonadota</taxon>
        <taxon>Betaproteobacteria</taxon>
        <taxon>Burkholderiales</taxon>
        <taxon>Comamonadaceae</taxon>
        <taxon>Ramlibacter</taxon>
    </lineage>
</organism>
<reference evidence="8 9" key="1">
    <citation type="submission" date="2019-03" db="EMBL/GenBank/DDBJ databases">
        <title>Ramlibacter henchirensis DSM 14656, whole genome shotgun sequence.</title>
        <authorList>
            <person name="Zhang X."/>
            <person name="Feng G."/>
            <person name="Zhu H."/>
        </authorList>
    </citation>
    <scope>NUCLEOTIDE SEQUENCE [LARGE SCALE GENOMIC DNA]</scope>
    <source>
        <strain evidence="8 9">DSM 14656</strain>
    </source>
</reference>
<accession>A0A4Z0C3P2</accession>
<dbReference type="AlphaFoldDB" id="A0A4Z0C3P2"/>
<dbReference type="SUPFAM" id="SSF53474">
    <property type="entry name" value="alpha/beta-Hydrolases"/>
    <property type="match status" value="1"/>
</dbReference>
<keyword evidence="7" id="KW-1015">Disulfide bond</keyword>
<proteinExistence type="inferred from homology"/>
<keyword evidence="3" id="KW-0479">Metal-binding</keyword>
<keyword evidence="9" id="KW-1185">Reference proteome</keyword>
<keyword evidence="5 8" id="KW-0378">Hydrolase</keyword>
<sequence>MKNLNPRHGLTVAALTALAGCAQLPTSKAPLATPVPLQQCEALAGMTIPASRIGLPTGGAVIATAQRAPEVAPYKDAEGEHLLPTPPRCVVQGRVLPVDPAAPPVQFAVNLPLTNWNGRALQSGGGGLGGVVITAPGNKASGRFDPNPLNVPYPITQGYATFGSDQGHVRGDFRFTRNEEAMRNWAYEEIKKTRDAAMAVIQAAYGRAPTHVFFSGESAGGREAMRAAQKFPDDYDGVIATSPVLSWYAIHLFDNNVRDKLIDGGMLDARAIKLVADRTRASCDAADGLRDGIVAKYLECPNDAAQLQCAAGQAAGSCLTPAQVGAVNALREPRAIGVPFANGITRVPGFGVTGDEDGAPWQWSFYAIGTEAPTRPLPPGMGFEPRRGAILNFGAFLIRHTIVQRDDFDPYNFDPRPHAARIMQLSQMFDATDPDLSRFASRGGKMIVVHPSADNAAPLTMAAEYYGSVVARLGQARTDSFMRLYVPPGGSHNAGNTSQVNALAMMEDWVLRGVTPPDAPVGYDLAIADMRFIRSMPACRFPAWPRYNGSGDPQQASSFTCVPRDDLKYVQQ</sequence>
<evidence type="ECO:0000256" key="4">
    <source>
        <dbReference type="ARBA" id="ARBA00022729"/>
    </source>
</evidence>
<protein>
    <submittedName>
        <fullName evidence="8">Tannase/feruloyl esterase family alpha/beta hydrolase</fullName>
    </submittedName>
</protein>
<dbReference type="RefSeq" id="WP_135261634.1">
    <property type="nucleotide sequence ID" value="NZ_SMLM01000001.1"/>
</dbReference>
<comment type="caution">
    <text evidence="8">The sequence shown here is derived from an EMBL/GenBank/DDBJ whole genome shotgun (WGS) entry which is preliminary data.</text>
</comment>
<evidence type="ECO:0000256" key="3">
    <source>
        <dbReference type="ARBA" id="ARBA00022723"/>
    </source>
</evidence>
<keyword evidence="4" id="KW-0732">Signal</keyword>
<evidence type="ECO:0000256" key="5">
    <source>
        <dbReference type="ARBA" id="ARBA00022801"/>
    </source>
</evidence>
<dbReference type="InterPro" id="IPR029058">
    <property type="entry name" value="AB_hydrolase_fold"/>
</dbReference>
<keyword evidence="2" id="KW-0719">Serine esterase</keyword>
<evidence type="ECO:0000256" key="7">
    <source>
        <dbReference type="ARBA" id="ARBA00023157"/>
    </source>
</evidence>
<name>A0A4Z0C3P2_9BURK</name>
<dbReference type="GO" id="GO:0046872">
    <property type="term" value="F:metal ion binding"/>
    <property type="evidence" value="ECO:0007669"/>
    <property type="project" value="UniProtKB-KW"/>
</dbReference>
<dbReference type="EMBL" id="SMLM01000001">
    <property type="protein sequence ID" value="TFZ05552.1"/>
    <property type="molecule type" value="Genomic_DNA"/>
</dbReference>